<dbReference type="GO" id="GO:0004824">
    <property type="term" value="F:lysine-tRNA ligase activity"/>
    <property type="evidence" value="ECO:0007669"/>
    <property type="project" value="UniProtKB-EC"/>
</dbReference>
<evidence type="ECO:0000256" key="3">
    <source>
        <dbReference type="ARBA" id="ARBA00022840"/>
    </source>
</evidence>
<dbReference type="AlphaFoldDB" id="A0A840YF60"/>
<gene>
    <name evidence="6" type="ORF">FHS87_002913</name>
</gene>
<feature type="domain" description="Aminoacyl-transfer RNA synthetases class-II family profile" evidence="5">
    <location>
        <begin position="65"/>
        <end position="388"/>
    </location>
</feature>
<evidence type="ECO:0000256" key="4">
    <source>
        <dbReference type="SAM" id="MobiDB-lite"/>
    </source>
</evidence>
<dbReference type="InterPro" id="IPR045864">
    <property type="entry name" value="aa-tRNA-synth_II/BPL/LPL"/>
</dbReference>
<comment type="caution">
    <text evidence="6">The sequence shown here is derived from an EMBL/GenBank/DDBJ whole genome shotgun (WGS) entry which is preliminary data.</text>
</comment>
<organism evidence="6 7">
    <name type="scientific">Muricoccus pecuniae</name>
    <dbReference type="NCBI Taxonomy" id="693023"/>
    <lineage>
        <taxon>Bacteria</taxon>
        <taxon>Pseudomonadati</taxon>
        <taxon>Pseudomonadota</taxon>
        <taxon>Alphaproteobacteria</taxon>
        <taxon>Acetobacterales</taxon>
        <taxon>Roseomonadaceae</taxon>
        <taxon>Muricoccus</taxon>
    </lineage>
</organism>
<dbReference type="PANTHER" id="PTHR42918">
    <property type="entry name" value="LYSYL-TRNA SYNTHETASE"/>
    <property type="match status" value="1"/>
</dbReference>
<name>A0A840YF60_9PROT</name>
<evidence type="ECO:0000256" key="1">
    <source>
        <dbReference type="ARBA" id="ARBA00022598"/>
    </source>
</evidence>
<evidence type="ECO:0000259" key="5">
    <source>
        <dbReference type="PROSITE" id="PS50862"/>
    </source>
</evidence>
<dbReference type="Proteomes" id="UP000580654">
    <property type="component" value="Unassembled WGS sequence"/>
</dbReference>
<feature type="compositionally biased region" description="Pro residues" evidence="4">
    <location>
        <begin position="18"/>
        <end position="36"/>
    </location>
</feature>
<dbReference type="InterPro" id="IPR006195">
    <property type="entry name" value="aa-tRNA-synth_II"/>
</dbReference>
<evidence type="ECO:0000313" key="6">
    <source>
        <dbReference type="EMBL" id="MBB5694861.1"/>
    </source>
</evidence>
<keyword evidence="2" id="KW-0547">Nucleotide-binding</keyword>
<protein>
    <submittedName>
        <fullName evidence="6">Lysyl-tRNA synthetase class 2</fullName>
        <ecNumber evidence="6">6.1.1.6</ecNumber>
    </submittedName>
</protein>
<dbReference type="Gene3D" id="3.30.930.10">
    <property type="entry name" value="Bira Bifunctional Protein, Domain 2"/>
    <property type="match status" value="1"/>
</dbReference>
<dbReference type="PRINTS" id="PR00982">
    <property type="entry name" value="TRNASYNTHLYS"/>
</dbReference>
<evidence type="ECO:0000313" key="7">
    <source>
        <dbReference type="Proteomes" id="UP000580654"/>
    </source>
</evidence>
<dbReference type="EC" id="6.1.1.6" evidence="6"/>
<dbReference type="InterPro" id="IPR004364">
    <property type="entry name" value="Aa-tRNA-synt_II"/>
</dbReference>
<dbReference type="GO" id="GO:0000049">
    <property type="term" value="F:tRNA binding"/>
    <property type="evidence" value="ECO:0007669"/>
    <property type="project" value="TreeGrafter"/>
</dbReference>
<keyword evidence="7" id="KW-1185">Reference proteome</keyword>
<dbReference type="GO" id="GO:0006430">
    <property type="term" value="P:lysyl-tRNA aminoacylation"/>
    <property type="evidence" value="ECO:0007669"/>
    <property type="project" value="InterPro"/>
</dbReference>
<dbReference type="PROSITE" id="PS50862">
    <property type="entry name" value="AA_TRNA_LIGASE_II"/>
    <property type="match status" value="1"/>
</dbReference>
<reference evidence="6 7" key="1">
    <citation type="submission" date="2020-08" db="EMBL/GenBank/DDBJ databases">
        <title>Genomic Encyclopedia of Type Strains, Phase IV (KMG-IV): sequencing the most valuable type-strain genomes for metagenomic binning, comparative biology and taxonomic classification.</title>
        <authorList>
            <person name="Goeker M."/>
        </authorList>
    </citation>
    <scope>NUCLEOTIDE SEQUENCE [LARGE SCALE GENOMIC DNA]</scope>
    <source>
        <strain evidence="6 7">DSM 25622</strain>
    </source>
</reference>
<dbReference type="GO" id="GO:0005524">
    <property type="term" value="F:ATP binding"/>
    <property type="evidence" value="ECO:0007669"/>
    <property type="project" value="UniProtKB-KW"/>
</dbReference>
<keyword evidence="6" id="KW-0030">Aminoacyl-tRNA synthetase</keyword>
<keyword evidence="1 6" id="KW-0436">Ligase</keyword>
<accession>A0A840YF60</accession>
<dbReference type="GO" id="GO:0005829">
    <property type="term" value="C:cytosol"/>
    <property type="evidence" value="ECO:0007669"/>
    <property type="project" value="TreeGrafter"/>
</dbReference>
<dbReference type="RefSeq" id="WP_184519633.1">
    <property type="nucleotide sequence ID" value="NZ_JACIJD010000012.1"/>
</dbReference>
<keyword evidence="3" id="KW-0067">ATP-binding</keyword>
<proteinExistence type="predicted"/>
<feature type="region of interest" description="Disordered" evidence="4">
    <location>
        <begin position="1"/>
        <end position="50"/>
    </location>
</feature>
<feature type="compositionally biased region" description="Pro residues" evidence="4">
    <location>
        <begin position="1"/>
        <end position="11"/>
    </location>
</feature>
<dbReference type="InterPro" id="IPR004525">
    <property type="entry name" value="EpmA"/>
</dbReference>
<dbReference type="EMBL" id="JACIJD010000012">
    <property type="protein sequence ID" value="MBB5694861.1"/>
    <property type="molecule type" value="Genomic_DNA"/>
</dbReference>
<dbReference type="SUPFAM" id="SSF55681">
    <property type="entry name" value="Class II aaRS and biotin synthetases"/>
    <property type="match status" value="1"/>
</dbReference>
<sequence>MPHDPPPPALPPAAAGAPSPPAPSAAPPSPTSPSPASPRTTLLRTAPPPWHPDALAARLPALRRRAALLRDTRAFWEGRGCTEVETPALVPVPGMEVHLHGFRSRFEPHLGRGEGRDLWLRTSPELAIKRLLVGGAGSVFEIARVWRNGEVSARHAPEFTMLEVYLAGAGMEGLMEAVEDYLRAVLPRRVLHTGVETDLSLPFERVSVAGAFARLGLDLLASVDPRTGEGDAAALAGLAREAGLAAPEGLGWEDLFFHLMLEHVEPRLGRERATFLTHWPAPQAALARRDPADPRAALRFEVFAAGLELGNAFDELLDPAEQAARFARDVAEREALYGPGWGVDRDFLAALAQGMPPTAGIAMGFDRLAMLAAGVPDLDGVRWLGGWPYEG</sequence>
<dbReference type="PANTHER" id="PTHR42918:SF6">
    <property type="entry name" value="ELONGATION FACTOR P--(R)-BETA-LYSINE LIGASE"/>
    <property type="match status" value="1"/>
</dbReference>
<evidence type="ECO:0000256" key="2">
    <source>
        <dbReference type="ARBA" id="ARBA00022741"/>
    </source>
</evidence>
<dbReference type="NCBIfam" id="TIGR00462">
    <property type="entry name" value="genX"/>
    <property type="match status" value="1"/>
</dbReference>
<dbReference type="Pfam" id="PF00152">
    <property type="entry name" value="tRNA-synt_2"/>
    <property type="match status" value="1"/>
</dbReference>
<dbReference type="InterPro" id="IPR018149">
    <property type="entry name" value="Lys-tRNA-synth_II_C"/>
</dbReference>